<sequence>MTVTATPSKTIAVAFDELEHSIAALVWTFDYILNSGDKLVVIVVAHDVKAAAGVPDRVRKVLQLIWSHRDKNVVMNVRVVVGHNIGQTVCHEVTPSQKLRREGGWGGEADAERGETSLSSSYTRDAILVREGVEGWVKGSRKSGK</sequence>
<evidence type="ECO:0000313" key="3">
    <source>
        <dbReference type="Proteomes" id="UP000269721"/>
    </source>
</evidence>
<gene>
    <name evidence="2" type="ORF">BDK51DRAFT_30313</name>
</gene>
<dbReference type="OrthoDB" id="843225at2759"/>
<accession>A0A4P9W7B8</accession>
<keyword evidence="3" id="KW-1185">Reference proteome</keyword>
<reference evidence="3" key="1">
    <citation type="journal article" date="2018" name="Nat. Microbiol.">
        <title>Leveraging single-cell genomics to expand the fungal tree of life.</title>
        <authorList>
            <person name="Ahrendt S.R."/>
            <person name="Quandt C.A."/>
            <person name="Ciobanu D."/>
            <person name="Clum A."/>
            <person name="Salamov A."/>
            <person name="Andreopoulos B."/>
            <person name="Cheng J.F."/>
            <person name="Woyke T."/>
            <person name="Pelin A."/>
            <person name="Henrissat B."/>
            <person name="Reynolds N.K."/>
            <person name="Benny G.L."/>
            <person name="Smith M.E."/>
            <person name="James T.Y."/>
            <person name="Grigoriev I.V."/>
        </authorList>
    </citation>
    <scope>NUCLEOTIDE SEQUENCE [LARGE SCALE GENOMIC DNA]</scope>
</reference>
<dbReference type="AlphaFoldDB" id="A0A4P9W7B8"/>
<protein>
    <submittedName>
        <fullName evidence="2">Uncharacterized protein</fullName>
    </submittedName>
</protein>
<feature type="region of interest" description="Disordered" evidence="1">
    <location>
        <begin position="99"/>
        <end position="119"/>
    </location>
</feature>
<evidence type="ECO:0000313" key="2">
    <source>
        <dbReference type="EMBL" id="RKO86660.1"/>
    </source>
</evidence>
<name>A0A4P9W7B8_9FUNG</name>
<dbReference type="Proteomes" id="UP000269721">
    <property type="component" value="Unassembled WGS sequence"/>
</dbReference>
<evidence type="ECO:0000256" key="1">
    <source>
        <dbReference type="SAM" id="MobiDB-lite"/>
    </source>
</evidence>
<organism evidence="2 3">
    <name type="scientific">Blyttiomyces helicus</name>
    <dbReference type="NCBI Taxonomy" id="388810"/>
    <lineage>
        <taxon>Eukaryota</taxon>
        <taxon>Fungi</taxon>
        <taxon>Fungi incertae sedis</taxon>
        <taxon>Chytridiomycota</taxon>
        <taxon>Chytridiomycota incertae sedis</taxon>
        <taxon>Chytridiomycetes</taxon>
        <taxon>Chytridiomycetes incertae sedis</taxon>
        <taxon>Blyttiomyces</taxon>
    </lineage>
</organism>
<proteinExistence type="predicted"/>
<dbReference type="EMBL" id="KZ998012">
    <property type="protein sequence ID" value="RKO86660.1"/>
    <property type="molecule type" value="Genomic_DNA"/>
</dbReference>